<sequence>MHETGIVRGLVRHLDALAQDAGAIAIDRVHVSLGALSQFSPAHFREHFEEEIEGTIAQGAQLEIEEASDPADPDALHVVIRSVDLDIPDDAS</sequence>
<evidence type="ECO:0000313" key="5">
    <source>
        <dbReference type="Proteomes" id="UP000468943"/>
    </source>
</evidence>
<dbReference type="Proteomes" id="UP000468943">
    <property type="component" value="Unassembled WGS sequence"/>
</dbReference>
<proteinExistence type="predicted"/>
<dbReference type="OrthoDB" id="288014at2"/>
<evidence type="ECO:0000256" key="1">
    <source>
        <dbReference type="ARBA" id="ARBA00022596"/>
    </source>
</evidence>
<evidence type="ECO:0000256" key="3">
    <source>
        <dbReference type="ARBA" id="ARBA00022833"/>
    </source>
</evidence>
<gene>
    <name evidence="4" type="ORF">GRI36_10435</name>
</gene>
<reference evidence="4 5" key="1">
    <citation type="submission" date="2019-12" db="EMBL/GenBank/DDBJ databases">
        <title>Genomic-based taxomic classification of the family Erythrobacteraceae.</title>
        <authorList>
            <person name="Xu L."/>
        </authorList>
    </citation>
    <scope>NUCLEOTIDE SEQUENCE [LARGE SCALE GENOMIC DNA]</scope>
    <source>
        <strain evidence="4 5">JCM 17802</strain>
    </source>
</reference>
<dbReference type="Pfam" id="PF01155">
    <property type="entry name" value="HypA"/>
    <property type="match status" value="1"/>
</dbReference>
<evidence type="ECO:0000256" key="2">
    <source>
        <dbReference type="ARBA" id="ARBA00022723"/>
    </source>
</evidence>
<organism evidence="4 5">
    <name type="scientific">Pontixanthobacter gangjinensis</name>
    <dbReference type="NCBI Taxonomy" id="1028742"/>
    <lineage>
        <taxon>Bacteria</taxon>
        <taxon>Pseudomonadati</taxon>
        <taxon>Pseudomonadota</taxon>
        <taxon>Alphaproteobacteria</taxon>
        <taxon>Sphingomonadales</taxon>
        <taxon>Erythrobacteraceae</taxon>
        <taxon>Pontixanthobacter</taxon>
    </lineage>
</organism>
<evidence type="ECO:0000313" key="4">
    <source>
        <dbReference type="EMBL" id="MXO57299.1"/>
    </source>
</evidence>
<dbReference type="EMBL" id="WTYS01000001">
    <property type="protein sequence ID" value="MXO57299.1"/>
    <property type="molecule type" value="Genomic_DNA"/>
</dbReference>
<keyword evidence="3" id="KW-0862">Zinc</keyword>
<comment type="caution">
    <text evidence="4">The sequence shown here is derived from an EMBL/GenBank/DDBJ whole genome shotgun (WGS) entry which is preliminary data.</text>
</comment>
<name>A0A6I4SNT4_9SPHN</name>
<keyword evidence="1" id="KW-0533">Nickel</keyword>
<protein>
    <submittedName>
        <fullName evidence="4">Hydrogenase maturation nickel metallochaperone HypA</fullName>
    </submittedName>
</protein>
<keyword evidence="5" id="KW-1185">Reference proteome</keyword>
<dbReference type="Gene3D" id="3.30.2320.50">
    <property type="match status" value="1"/>
</dbReference>
<keyword evidence="2" id="KW-0479">Metal-binding</keyword>
<dbReference type="GO" id="GO:0016151">
    <property type="term" value="F:nickel cation binding"/>
    <property type="evidence" value="ECO:0007669"/>
    <property type="project" value="InterPro"/>
</dbReference>
<accession>A0A6I4SNT4</accession>
<dbReference type="GO" id="GO:0051604">
    <property type="term" value="P:protein maturation"/>
    <property type="evidence" value="ECO:0007669"/>
    <property type="project" value="InterPro"/>
</dbReference>
<dbReference type="InterPro" id="IPR000688">
    <property type="entry name" value="HypA/HybF"/>
</dbReference>
<dbReference type="AlphaFoldDB" id="A0A6I4SNT4"/>
<dbReference type="RefSeq" id="WP_160598403.1">
    <property type="nucleotide sequence ID" value="NZ_WTYS01000001.1"/>
</dbReference>